<evidence type="ECO:0000259" key="3">
    <source>
        <dbReference type="Pfam" id="PF21057"/>
    </source>
</evidence>
<feature type="domain" description="Hikeshi-like N-terminal" evidence="2">
    <location>
        <begin position="5"/>
        <end position="137"/>
    </location>
</feature>
<dbReference type="InterPro" id="IPR048364">
    <property type="entry name" value="Hikeshi-like_C"/>
</dbReference>
<dbReference type="InterPro" id="IPR031318">
    <property type="entry name" value="OPI10"/>
</dbReference>
<comment type="similarity">
    <text evidence="1">Belongs to the OPI10 family.</text>
</comment>
<dbReference type="InterPro" id="IPR008493">
    <property type="entry name" value="Hikeshi-like_N"/>
</dbReference>
<evidence type="ECO:0000313" key="4">
    <source>
        <dbReference type="EMBL" id="KAH3683400.1"/>
    </source>
</evidence>
<gene>
    <name evidence="4" type="ORF">WICPIJ_005619</name>
</gene>
<accession>A0A9P8Q5B1</accession>
<protein>
    <recommendedName>
        <fullName evidence="6">Hikeshi-like domain-containing protein</fullName>
    </recommendedName>
</protein>
<proteinExistence type="inferred from homology"/>
<sequence length="222" mass="24275">MFASVCSGRAVQPSTQISATQHTITIPSASKISHVTLFTLPNQDVPIGYKALIFFKLPGDQDFKLFGGINATKPSAIFKLNNKNTQAGKNVLDDIDMDMDTPQISELNENDEEMDSIVVGISIEPDDVADSQLQTIRPSAAAASNGAESTTLALYNPSSSAGQISVQDKARIASNIVKHIYNYLVGFVDERGMINVKVFDAWWDKFKGRVMNDPKFLSEEEI</sequence>
<dbReference type="GO" id="GO:0006606">
    <property type="term" value="P:protein import into nucleus"/>
    <property type="evidence" value="ECO:0007669"/>
    <property type="project" value="TreeGrafter"/>
</dbReference>
<dbReference type="Proteomes" id="UP000774326">
    <property type="component" value="Unassembled WGS sequence"/>
</dbReference>
<dbReference type="EMBL" id="JAEUBG010003142">
    <property type="protein sequence ID" value="KAH3683400.1"/>
    <property type="molecule type" value="Genomic_DNA"/>
</dbReference>
<dbReference type="OrthoDB" id="10248398at2759"/>
<evidence type="ECO:0000313" key="5">
    <source>
        <dbReference type="Proteomes" id="UP000774326"/>
    </source>
</evidence>
<organism evidence="4 5">
    <name type="scientific">Wickerhamomyces pijperi</name>
    <name type="common">Yeast</name>
    <name type="synonym">Pichia pijperi</name>
    <dbReference type="NCBI Taxonomy" id="599730"/>
    <lineage>
        <taxon>Eukaryota</taxon>
        <taxon>Fungi</taxon>
        <taxon>Dikarya</taxon>
        <taxon>Ascomycota</taxon>
        <taxon>Saccharomycotina</taxon>
        <taxon>Saccharomycetes</taxon>
        <taxon>Phaffomycetales</taxon>
        <taxon>Wickerhamomycetaceae</taxon>
        <taxon>Wickerhamomyces</taxon>
    </lineage>
</organism>
<feature type="domain" description="Hikeshi-like C-terminal" evidence="3">
    <location>
        <begin position="170"/>
        <end position="218"/>
    </location>
</feature>
<dbReference type="PANTHER" id="PTHR12925">
    <property type="entry name" value="HIKESHI FAMILY MEMBER"/>
    <property type="match status" value="1"/>
</dbReference>
<evidence type="ECO:0000256" key="1">
    <source>
        <dbReference type="ARBA" id="ARBA00006623"/>
    </source>
</evidence>
<reference evidence="4" key="2">
    <citation type="submission" date="2021-01" db="EMBL/GenBank/DDBJ databases">
        <authorList>
            <person name="Schikora-Tamarit M.A."/>
        </authorList>
    </citation>
    <scope>NUCLEOTIDE SEQUENCE</scope>
    <source>
        <strain evidence="4">CBS2887</strain>
    </source>
</reference>
<comment type="caution">
    <text evidence="4">The sequence shown here is derived from an EMBL/GenBank/DDBJ whole genome shotgun (WGS) entry which is preliminary data.</text>
</comment>
<dbReference type="AlphaFoldDB" id="A0A9P8Q5B1"/>
<dbReference type="GO" id="GO:0005634">
    <property type="term" value="C:nucleus"/>
    <property type="evidence" value="ECO:0007669"/>
    <property type="project" value="TreeGrafter"/>
</dbReference>
<reference evidence="4" key="1">
    <citation type="journal article" date="2021" name="Open Biol.">
        <title>Shared evolutionary footprints suggest mitochondrial oxidative damage underlies multiple complex I losses in fungi.</title>
        <authorList>
            <person name="Schikora-Tamarit M.A."/>
            <person name="Marcet-Houben M."/>
            <person name="Nosek J."/>
            <person name="Gabaldon T."/>
        </authorList>
    </citation>
    <scope>NUCLEOTIDE SEQUENCE</scope>
    <source>
        <strain evidence="4">CBS2887</strain>
    </source>
</reference>
<dbReference type="GO" id="GO:0005829">
    <property type="term" value="C:cytosol"/>
    <property type="evidence" value="ECO:0007669"/>
    <property type="project" value="TreeGrafter"/>
</dbReference>
<keyword evidence="5" id="KW-1185">Reference proteome</keyword>
<dbReference type="GO" id="GO:0061608">
    <property type="term" value="F:nuclear import signal receptor activity"/>
    <property type="evidence" value="ECO:0007669"/>
    <property type="project" value="TreeGrafter"/>
</dbReference>
<evidence type="ECO:0008006" key="6">
    <source>
        <dbReference type="Google" id="ProtNLM"/>
    </source>
</evidence>
<name>A0A9P8Q5B1_WICPI</name>
<dbReference type="PANTHER" id="PTHR12925:SF0">
    <property type="entry name" value="PROTEIN HIKESHI"/>
    <property type="match status" value="1"/>
</dbReference>
<dbReference type="Pfam" id="PF05603">
    <property type="entry name" value="Hikeshi-like_N"/>
    <property type="match status" value="1"/>
</dbReference>
<evidence type="ECO:0000259" key="2">
    <source>
        <dbReference type="Pfam" id="PF05603"/>
    </source>
</evidence>
<dbReference type="Pfam" id="PF21057">
    <property type="entry name" value="Hikeshi-like_C"/>
    <property type="match status" value="1"/>
</dbReference>